<comment type="similarity">
    <text evidence="2">Belongs to the DNA repair enzymes AP/ExoA family.</text>
</comment>
<evidence type="ECO:0000256" key="8">
    <source>
        <dbReference type="PIRSR" id="PIRSR604808-3"/>
    </source>
</evidence>
<feature type="binding site" evidence="7">
    <location>
        <position position="7"/>
    </location>
    <ligand>
        <name>Mg(2+)</name>
        <dbReference type="ChEBI" id="CHEBI:18420"/>
        <label>1</label>
    </ligand>
</feature>
<evidence type="ECO:0000256" key="7">
    <source>
        <dbReference type="PIRSR" id="PIRSR604808-2"/>
    </source>
</evidence>
<sequence length="255" mass="29942">MYLISWNVNGIRSVERKGFLEWLETAQPDLLCLQETKAWPDQLSEELLSGHGYHTYWAKAEKKGYSGVATFARKEPKAVKMGLGIERFDREGRVVVSDHEDFLLYNIYFPNGQRDHGRVRYKLDFYEALLEELNREVAQGRKVIITGDWNTAHQEIDLKNPKTNQDTSGFLPEERAMLDRYIEEGYVDTFRQLNPDARDRYSWWSYRVNARERNIGWRIDYFFVSQNLLPWVSKAEILDQVPGSDHCPVTLTLKL</sequence>
<dbReference type="InterPro" id="IPR020847">
    <property type="entry name" value="AP_endonuclease_F1_BS"/>
</dbReference>
<dbReference type="FunFam" id="3.60.10.10:FF:000026">
    <property type="entry name" value="Exodeoxyribonuclease III"/>
    <property type="match status" value="1"/>
</dbReference>
<dbReference type="InterPro" id="IPR036691">
    <property type="entry name" value="Endo/exonu/phosph_ase_sf"/>
</dbReference>
<dbReference type="InterPro" id="IPR004808">
    <property type="entry name" value="AP_endonuc_1"/>
</dbReference>
<dbReference type="Gene3D" id="3.60.10.10">
    <property type="entry name" value="Endonuclease/exonuclease/phosphatase"/>
    <property type="match status" value="1"/>
</dbReference>
<feature type="domain" description="Endonuclease/exonuclease/phosphatase" evidence="9">
    <location>
        <begin position="4"/>
        <end position="246"/>
    </location>
</feature>
<keyword evidence="4" id="KW-0378">Hydrolase</keyword>
<evidence type="ECO:0000256" key="6">
    <source>
        <dbReference type="PIRSR" id="PIRSR604808-1"/>
    </source>
</evidence>
<evidence type="ECO:0000256" key="1">
    <source>
        <dbReference type="ARBA" id="ARBA00001936"/>
    </source>
</evidence>
<organism evidence="10 11">
    <name type="scientific">bacterium (Candidatus Blackallbacteria) CG17_big_fil_post_rev_8_21_14_2_50_48_46</name>
    <dbReference type="NCBI Taxonomy" id="2014261"/>
    <lineage>
        <taxon>Bacteria</taxon>
        <taxon>Candidatus Blackallbacteria</taxon>
    </lineage>
</organism>
<evidence type="ECO:0000256" key="5">
    <source>
        <dbReference type="ARBA" id="ARBA00022842"/>
    </source>
</evidence>
<feature type="active site" evidence="6">
    <location>
        <position position="108"/>
    </location>
</feature>
<dbReference type="AlphaFoldDB" id="A0A2M7FXW4"/>
<comment type="cofactor">
    <cofactor evidence="7">
        <name>Mg(2+)</name>
        <dbReference type="ChEBI" id="CHEBI:18420"/>
    </cofactor>
    <cofactor evidence="7">
        <name>Mn(2+)</name>
        <dbReference type="ChEBI" id="CHEBI:29035"/>
    </cofactor>
    <text evidence="7">Probably binds two magnesium or manganese ions per subunit.</text>
</comment>
<reference evidence="10 11" key="1">
    <citation type="submission" date="2017-09" db="EMBL/GenBank/DDBJ databases">
        <title>Depth-based differentiation of microbial function through sediment-hosted aquifers and enrichment of novel symbionts in the deep terrestrial subsurface.</title>
        <authorList>
            <person name="Probst A.J."/>
            <person name="Ladd B."/>
            <person name="Jarett J.K."/>
            <person name="Geller-Mcgrath D.E."/>
            <person name="Sieber C.M."/>
            <person name="Emerson J.B."/>
            <person name="Anantharaman K."/>
            <person name="Thomas B.C."/>
            <person name="Malmstrom R."/>
            <person name="Stieglmeier M."/>
            <person name="Klingl A."/>
            <person name="Woyke T."/>
            <person name="Ryan C.M."/>
            <person name="Banfield J.F."/>
        </authorList>
    </citation>
    <scope>NUCLEOTIDE SEQUENCE [LARGE SCALE GENOMIC DNA]</scope>
    <source>
        <strain evidence="10">CG17_big_fil_post_rev_8_21_14_2_50_48_46</strain>
    </source>
</reference>
<feature type="binding site" evidence="7">
    <location>
        <position position="35"/>
    </location>
    <ligand>
        <name>Mg(2+)</name>
        <dbReference type="ChEBI" id="CHEBI:18420"/>
        <label>1</label>
    </ligand>
</feature>
<dbReference type="Pfam" id="PF03372">
    <property type="entry name" value="Exo_endo_phos"/>
    <property type="match status" value="1"/>
</dbReference>
<dbReference type="GO" id="GO:0003906">
    <property type="term" value="F:DNA-(apurinic or apyrimidinic site) endonuclease activity"/>
    <property type="evidence" value="ECO:0007669"/>
    <property type="project" value="TreeGrafter"/>
</dbReference>
<dbReference type="SUPFAM" id="SSF56219">
    <property type="entry name" value="DNase I-like"/>
    <property type="match status" value="1"/>
</dbReference>
<evidence type="ECO:0000256" key="2">
    <source>
        <dbReference type="ARBA" id="ARBA00007092"/>
    </source>
</evidence>
<dbReference type="InterPro" id="IPR020848">
    <property type="entry name" value="AP_endonuclease_F1_CS"/>
</dbReference>
<feature type="active site" description="Proton donor/acceptor" evidence="6">
    <location>
        <position position="148"/>
    </location>
</feature>
<evidence type="ECO:0000313" key="10">
    <source>
        <dbReference type="EMBL" id="PIW14140.1"/>
    </source>
</evidence>
<name>A0A2M7FXW4_9BACT</name>
<dbReference type="PROSITE" id="PS00726">
    <property type="entry name" value="AP_NUCLEASE_F1_1"/>
    <property type="match status" value="1"/>
</dbReference>
<feature type="site" description="Important for catalytic activity" evidence="8">
    <location>
        <position position="220"/>
    </location>
</feature>
<keyword evidence="3 7" id="KW-0479">Metal-binding</keyword>
<dbReference type="NCBIfam" id="TIGR00195">
    <property type="entry name" value="exoDNase_III"/>
    <property type="match status" value="1"/>
</dbReference>
<dbReference type="GO" id="GO:0008081">
    <property type="term" value="F:phosphoric diester hydrolase activity"/>
    <property type="evidence" value="ECO:0007669"/>
    <property type="project" value="TreeGrafter"/>
</dbReference>
<comment type="caution">
    <text evidence="10">The sequence shown here is derived from an EMBL/GenBank/DDBJ whole genome shotgun (WGS) entry which is preliminary data.</text>
</comment>
<dbReference type="PROSITE" id="PS00727">
    <property type="entry name" value="AP_NUCLEASE_F1_2"/>
    <property type="match status" value="1"/>
</dbReference>
<comment type="cofactor">
    <cofactor evidence="1">
        <name>Mn(2+)</name>
        <dbReference type="ChEBI" id="CHEBI:29035"/>
    </cofactor>
</comment>
<gene>
    <name evidence="10" type="primary">xth</name>
    <name evidence="10" type="ORF">COW36_23105</name>
</gene>
<feature type="binding site" evidence="7">
    <location>
        <position position="150"/>
    </location>
    <ligand>
        <name>Mg(2+)</name>
        <dbReference type="ChEBI" id="CHEBI:18420"/>
        <label>1</label>
    </ligand>
</feature>
<dbReference type="GO" id="GO:0008311">
    <property type="term" value="F:double-stranded DNA 3'-5' DNA exonuclease activity"/>
    <property type="evidence" value="ECO:0007669"/>
    <property type="project" value="TreeGrafter"/>
</dbReference>
<keyword evidence="5 7" id="KW-0460">Magnesium</keyword>
<proteinExistence type="inferred from homology"/>
<dbReference type="GO" id="GO:0046872">
    <property type="term" value="F:metal ion binding"/>
    <property type="evidence" value="ECO:0007669"/>
    <property type="project" value="UniProtKB-KW"/>
</dbReference>
<dbReference type="GO" id="GO:0006284">
    <property type="term" value="P:base-excision repair"/>
    <property type="evidence" value="ECO:0007669"/>
    <property type="project" value="TreeGrafter"/>
</dbReference>
<dbReference type="EMBL" id="PFFQ01000064">
    <property type="protein sequence ID" value="PIW14140.1"/>
    <property type="molecule type" value="Genomic_DNA"/>
</dbReference>
<feature type="binding site" evidence="7">
    <location>
        <position position="148"/>
    </location>
    <ligand>
        <name>Mg(2+)</name>
        <dbReference type="ChEBI" id="CHEBI:18420"/>
        <label>1</label>
    </ligand>
</feature>
<feature type="binding site" evidence="7">
    <location>
        <position position="246"/>
    </location>
    <ligand>
        <name>Mg(2+)</name>
        <dbReference type="ChEBI" id="CHEBI:18420"/>
        <label>1</label>
    </ligand>
</feature>
<feature type="site" description="Transition state stabilizer" evidence="8">
    <location>
        <position position="150"/>
    </location>
</feature>
<evidence type="ECO:0000259" key="9">
    <source>
        <dbReference type="Pfam" id="PF03372"/>
    </source>
</evidence>
<dbReference type="Proteomes" id="UP000231019">
    <property type="component" value="Unassembled WGS sequence"/>
</dbReference>
<dbReference type="InterPro" id="IPR005135">
    <property type="entry name" value="Endo/exonuclease/phosphatase"/>
</dbReference>
<feature type="site" description="Interaction with DNA substrate" evidence="8">
    <location>
        <position position="246"/>
    </location>
</feature>
<feature type="active site" description="Proton acceptor" evidence="6">
    <location>
        <position position="246"/>
    </location>
</feature>
<dbReference type="PANTHER" id="PTHR22748">
    <property type="entry name" value="AP ENDONUCLEASE"/>
    <property type="match status" value="1"/>
</dbReference>
<evidence type="ECO:0000256" key="4">
    <source>
        <dbReference type="ARBA" id="ARBA00022801"/>
    </source>
</evidence>
<keyword evidence="7" id="KW-0464">Manganese</keyword>
<protein>
    <submittedName>
        <fullName evidence="10">Exodeoxyribonuclease III</fullName>
    </submittedName>
</protein>
<dbReference type="PROSITE" id="PS51435">
    <property type="entry name" value="AP_NUCLEASE_F1_4"/>
    <property type="match status" value="1"/>
</dbReference>
<feature type="binding site" evidence="7">
    <location>
        <position position="245"/>
    </location>
    <ligand>
        <name>Mg(2+)</name>
        <dbReference type="ChEBI" id="CHEBI:18420"/>
        <label>1</label>
    </ligand>
</feature>
<dbReference type="PANTHER" id="PTHR22748:SF6">
    <property type="entry name" value="DNA-(APURINIC OR APYRIMIDINIC SITE) ENDONUCLEASE"/>
    <property type="match status" value="1"/>
</dbReference>
<accession>A0A2M7FXW4</accession>
<evidence type="ECO:0000313" key="11">
    <source>
        <dbReference type="Proteomes" id="UP000231019"/>
    </source>
</evidence>
<evidence type="ECO:0000256" key="3">
    <source>
        <dbReference type="ARBA" id="ARBA00022723"/>
    </source>
</evidence>
<dbReference type="GO" id="GO:0003677">
    <property type="term" value="F:DNA binding"/>
    <property type="evidence" value="ECO:0007669"/>
    <property type="project" value="InterPro"/>
</dbReference>
<dbReference type="NCBIfam" id="TIGR00633">
    <property type="entry name" value="xth"/>
    <property type="match status" value="1"/>
</dbReference>